<feature type="domain" description="Receptor ligand binding region" evidence="6">
    <location>
        <begin position="249"/>
        <end position="392"/>
    </location>
</feature>
<dbReference type="EMBL" id="FXUA01000001">
    <property type="protein sequence ID" value="SMP07019.1"/>
    <property type="molecule type" value="Genomic_DNA"/>
</dbReference>
<organism evidence="7 8">
    <name type="scientific">Algoriphagus winogradskyi</name>
    <dbReference type="NCBI Taxonomy" id="237017"/>
    <lineage>
        <taxon>Bacteria</taxon>
        <taxon>Pseudomonadati</taxon>
        <taxon>Bacteroidota</taxon>
        <taxon>Cytophagia</taxon>
        <taxon>Cytophagales</taxon>
        <taxon>Cyclobacteriaceae</taxon>
        <taxon>Algoriphagus</taxon>
    </lineage>
</organism>
<keyword evidence="2" id="KW-0812">Transmembrane</keyword>
<dbReference type="Pfam" id="PF01094">
    <property type="entry name" value="ANF_receptor"/>
    <property type="match status" value="1"/>
</dbReference>
<keyword evidence="4" id="KW-0472">Membrane</keyword>
<gene>
    <name evidence="7" type="ORF">SAMN06265367_101541</name>
</gene>
<dbReference type="SUPFAM" id="SSF48452">
    <property type="entry name" value="TPR-like"/>
    <property type="match status" value="1"/>
</dbReference>
<comment type="caution">
    <text evidence="7">The sequence shown here is derived from an EMBL/GenBank/DDBJ whole genome shotgun (WGS) entry which is preliminary data.</text>
</comment>
<evidence type="ECO:0000313" key="7">
    <source>
        <dbReference type="EMBL" id="SMP07019.1"/>
    </source>
</evidence>
<evidence type="ECO:0000256" key="2">
    <source>
        <dbReference type="ARBA" id="ARBA00022692"/>
    </source>
</evidence>
<feature type="signal peptide" evidence="5">
    <location>
        <begin position="1"/>
        <end position="25"/>
    </location>
</feature>
<name>A0ABY1NDT7_9BACT</name>
<feature type="chain" id="PRO_5045109542" evidence="5">
    <location>
        <begin position="26"/>
        <end position="555"/>
    </location>
</feature>
<comment type="subcellular location">
    <subcellularLocation>
        <location evidence="1">Membrane</location>
    </subcellularLocation>
</comment>
<keyword evidence="5" id="KW-0732">Signal</keyword>
<proteinExistence type="predicted"/>
<dbReference type="InterPro" id="IPR028082">
    <property type="entry name" value="Peripla_BP_I"/>
</dbReference>
<evidence type="ECO:0000313" key="8">
    <source>
        <dbReference type="Proteomes" id="UP001157915"/>
    </source>
</evidence>
<dbReference type="Proteomes" id="UP001157915">
    <property type="component" value="Unassembled WGS sequence"/>
</dbReference>
<dbReference type="InterPro" id="IPR011990">
    <property type="entry name" value="TPR-like_helical_dom_sf"/>
</dbReference>
<evidence type="ECO:0000256" key="1">
    <source>
        <dbReference type="ARBA" id="ARBA00004370"/>
    </source>
</evidence>
<dbReference type="Gene3D" id="1.25.40.10">
    <property type="entry name" value="Tetratricopeptide repeat domain"/>
    <property type="match status" value="1"/>
</dbReference>
<keyword evidence="3" id="KW-1133">Transmembrane helix</keyword>
<evidence type="ECO:0000256" key="3">
    <source>
        <dbReference type="ARBA" id="ARBA00022989"/>
    </source>
</evidence>
<keyword evidence="8" id="KW-1185">Reference proteome</keyword>
<reference evidence="7 8" key="1">
    <citation type="submission" date="2017-05" db="EMBL/GenBank/DDBJ databases">
        <authorList>
            <person name="Varghese N."/>
            <person name="Submissions S."/>
        </authorList>
    </citation>
    <scope>NUCLEOTIDE SEQUENCE [LARGE SCALE GENOMIC DNA]</scope>
    <source>
        <strain evidence="7 8">DSM 15360</strain>
    </source>
</reference>
<sequence>MIHLNKMKKNLLVIPVFFILSLAFAQIPTPDAYRKAQSELAAKNYWEAIPLFKQFTDSKEYGNLANYAAFHLGEAALGANQPAQAIAALEPIINGNWAKADEAKYLLAIAYFKNQQNVEALQTINKIKDDKIMSMAENATFENLKQVSASFMIANLSEFKENKGYGEALKRVLESQTILSATERAAYYELQGKANENKNVVKDQVLDIVVILPFTNSSRSNLSSIPQNDFVFELYQGLEFGVEQLKIKGTQVNMLTFDSKRDAAHLQNLLADPAIASADVIIGPIYPEESDLVSSFAETAKIPFVHPLSNLGERFEELNYSYLFRPSVSSIANGIVEGLRKQNWGKRVAVGYSGSSRDEMLAKMLQTQLGEAGFQLTEFEQINARNVSAFMQGLGVKSGEGAVSVDQVVLLSDDPSIAQPVFSLMESITTSIPTVVMDSWLSFNFANYEMLEFPNFYFIGNNTLNFYGAPMQQFRNRFYNKYLNLPSINSTLGAELINWVSSNMSATKGFDLRRNLDQKAFEAGRLTWGFNFQGGHNNQYVPLFELEAGELKPLD</sequence>
<accession>A0ABY1NDT7</accession>
<evidence type="ECO:0000259" key="6">
    <source>
        <dbReference type="Pfam" id="PF01094"/>
    </source>
</evidence>
<evidence type="ECO:0000256" key="5">
    <source>
        <dbReference type="SAM" id="SignalP"/>
    </source>
</evidence>
<dbReference type="InterPro" id="IPR001828">
    <property type="entry name" value="ANF_lig-bd_rcpt"/>
</dbReference>
<dbReference type="SUPFAM" id="SSF53822">
    <property type="entry name" value="Periplasmic binding protein-like I"/>
    <property type="match status" value="1"/>
</dbReference>
<evidence type="ECO:0000256" key="4">
    <source>
        <dbReference type="ARBA" id="ARBA00023136"/>
    </source>
</evidence>
<dbReference type="Gene3D" id="3.40.50.2300">
    <property type="match status" value="2"/>
</dbReference>
<protein>
    <submittedName>
        <fullName evidence="7">Amino acid/amide ABC transporter substrate-binding protein, HAAT family</fullName>
    </submittedName>
</protein>